<dbReference type="Pfam" id="PF14362">
    <property type="entry name" value="DUF4407"/>
    <property type="match status" value="1"/>
</dbReference>
<sequence length="476" mass="50128">MSALGSGLVWLGGARQDVIVDAPGERPRFRAMGLVILSTAALSGVSAAYAVVMALSLPAPIAILIGAFWGLVILNLDRLLVVGMQKQKSVLHNIGLALPRVLLALIVGTVISTPLTLQVFDKEIQTEIVRMSEEREAAYKNELATDPELAKIPALEAEIAANQQIVNAGGGLVDLSKDQNYVAAQKATADAQAAYDQANATWLGELDGSNGTGIVGDGPITRSKKLDRDLKLDALSAAKEAEATAKTAAQQNLAASASTALADADAQLVADRAELAALVQQRDEKTAGYQSLAANSGGILARLEALFRLGEANPLLNLAHLMLAALFVAIELLPVVFKTLANLGSPTAYDRVAEIKDRAVVEGGEIWAQRHAEAIEQLAAVQVHTAHDMANRQIDSGIAVNEKVIGQQEIVVTRALDVWGEYAAERAESKIREWEETLARQADATGQTHASGATPPPRSQPPGFVSGLGLPAPESI</sequence>
<keyword evidence="2" id="KW-0472">Membrane</keyword>
<organism evidence="3 4">
    <name type="scientific">Rathayibacter oskolensis</name>
    <dbReference type="NCBI Taxonomy" id="1891671"/>
    <lineage>
        <taxon>Bacteria</taxon>
        <taxon>Bacillati</taxon>
        <taxon>Actinomycetota</taxon>
        <taxon>Actinomycetes</taxon>
        <taxon>Micrococcales</taxon>
        <taxon>Microbacteriaceae</taxon>
        <taxon>Rathayibacter</taxon>
    </lineage>
</organism>
<evidence type="ECO:0008006" key="5">
    <source>
        <dbReference type="Google" id="ProtNLM"/>
    </source>
</evidence>
<evidence type="ECO:0000313" key="3">
    <source>
        <dbReference type="EMBL" id="SMH32615.1"/>
    </source>
</evidence>
<feature type="region of interest" description="Disordered" evidence="1">
    <location>
        <begin position="436"/>
        <end position="476"/>
    </location>
</feature>
<evidence type="ECO:0000313" key="4">
    <source>
        <dbReference type="Proteomes" id="UP000193711"/>
    </source>
</evidence>
<dbReference type="AlphaFoldDB" id="A0A1X7N593"/>
<gene>
    <name evidence="3" type="ORF">SAMN06295885_0764</name>
</gene>
<reference evidence="4" key="1">
    <citation type="submission" date="2017-04" db="EMBL/GenBank/DDBJ databases">
        <authorList>
            <person name="Varghese N."/>
            <person name="Submissions S."/>
        </authorList>
    </citation>
    <scope>NUCLEOTIDE SEQUENCE [LARGE SCALE GENOMIC DNA]</scope>
    <source>
        <strain evidence="4">VKM Ac-2121</strain>
    </source>
</reference>
<dbReference type="OrthoDB" id="594406at2"/>
<keyword evidence="2" id="KW-0812">Transmembrane</keyword>
<evidence type="ECO:0000256" key="1">
    <source>
        <dbReference type="SAM" id="MobiDB-lite"/>
    </source>
</evidence>
<feature type="transmembrane region" description="Helical" evidence="2">
    <location>
        <begin position="59"/>
        <end position="81"/>
    </location>
</feature>
<protein>
    <recommendedName>
        <fullName evidence="5">DUF4407 domain-containing protein</fullName>
    </recommendedName>
</protein>
<accession>A0A1X7N593</accession>
<dbReference type="EMBL" id="FXBM01000001">
    <property type="protein sequence ID" value="SMH32615.1"/>
    <property type="molecule type" value="Genomic_DNA"/>
</dbReference>
<dbReference type="Proteomes" id="UP000193711">
    <property type="component" value="Unassembled WGS sequence"/>
</dbReference>
<keyword evidence="2" id="KW-1133">Transmembrane helix</keyword>
<dbReference type="STRING" id="1891671.SAMN06295885_0764"/>
<feature type="transmembrane region" description="Helical" evidence="2">
    <location>
        <begin position="32"/>
        <end position="52"/>
    </location>
</feature>
<dbReference type="RefSeq" id="WP_085475238.1">
    <property type="nucleotide sequence ID" value="NZ_FXBM01000001.1"/>
</dbReference>
<proteinExistence type="predicted"/>
<name>A0A1X7N593_9MICO</name>
<evidence type="ECO:0000256" key="2">
    <source>
        <dbReference type="SAM" id="Phobius"/>
    </source>
</evidence>
<keyword evidence="4" id="KW-1185">Reference proteome</keyword>
<dbReference type="InterPro" id="IPR025519">
    <property type="entry name" value="DUF4407"/>
</dbReference>